<dbReference type="Gene3D" id="3.40.50.720">
    <property type="entry name" value="NAD(P)-binding Rossmann-like Domain"/>
    <property type="match status" value="1"/>
</dbReference>
<dbReference type="EMBL" id="CVQV01000005">
    <property type="protein sequence ID" value="CRK75359.1"/>
    <property type="molecule type" value="Genomic_DNA"/>
</dbReference>
<keyword evidence="7" id="KW-0560">Oxidoreductase</keyword>
<dbReference type="GO" id="GO:0005737">
    <property type="term" value="C:cytoplasm"/>
    <property type="evidence" value="ECO:0007669"/>
    <property type="project" value="TreeGrafter"/>
</dbReference>
<evidence type="ECO:0000256" key="2">
    <source>
        <dbReference type="ARBA" id="ARBA00005689"/>
    </source>
</evidence>
<dbReference type="RefSeq" id="WP_048598738.1">
    <property type="nucleotide sequence ID" value="NZ_CBFHGK010000002.1"/>
</dbReference>
<reference evidence="16 17" key="1">
    <citation type="submission" date="2015-04" db="EMBL/GenBank/DDBJ databases">
        <authorList>
            <person name="Syromyatnikov M.Y."/>
            <person name="Popov V.N."/>
        </authorList>
    </citation>
    <scope>NUCLEOTIDE SEQUENCE [LARGE SCALE GENOMIC DNA]</scope>
    <source>
        <strain evidence="16 17">CECT 5292</strain>
    </source>
</reference>
<dbReference type="InterPro" id="IPR051168">
    <property type="entry name" value="AASS"/>
</dbReference>
<name>A0A0U1NLI9_9RHOB</name>
<accession>A0A0U1NLI9</accession>
<proteinExistence type="inferred from homology"/>
<evidence type="ECO:0000256" key="6">
    <source>
        <dbReference type="ARBA" id="ARBA00022605"/>
    </source>
</evidence>
<feature type="binding site" evidence="13">
    <location>
        <position position="214"/>
    </location>
    <ligand>
        <name>NAD(+)</name>
        <dbReference type="ChEBI" id="CHEBI:57540"/>
    </ligand>
</feature>
<feature type="binding site" evidence="13">
    <location>
        <position position="218"/>
    </location>
    <ligand>
        <name>NAD(+)</name>
        <dbReference type="ChEBI" id="CHEBI:57540"/>
    </ligand>
</feature>
<dbReference type="SMART" id="SM01002">
    <property type="entry name" value="AlaDh_PNT_C"/>
    <property type="match status" value="1"/>
</dbReference>
<dbReference type="SMART" id="SM01003">
    <property type="entry name" value="AlaDh_PNT_N"/>
    <property type="match status" value="1"/>
</dbReference>
<dbReference type="InterPro" id="IPR007698">
    <property type="entry name" value="AlaDH/PNT_NAD(H)-bd"/>
</dbReference>
<feature type="active site" description="Proton donor" evidence="12">
    <location>
        <position position="92"/>
    </location>
</feature>
<organism evidence="16 17">
    <name type="scientific">Nereida ignava</name>
    <dbReference type="NCBI Taxonomy" id="282199"/>
    <lineage>
        <taxon>Bacteria</taxon>
        <taxon>Pseudomonadati</taxon>
        <taxon>Pseudomonadota</taxon>
        <taxon>Alphaproteobacteria</taxon>
        <taxon>Rhodobacterales</taxon>
        <taxon>Roseobacteraceae</taxon>
        <taxon>Nereida</taxon>
    </lineage>
</organism>
<evidence type="ECO:0000256" key="3">
    <source>
        <dbReference type="ARBA" id="ARBA00011245"/>
    </source>
</evidence>
<comment type="similarity">
    <text evidence="2">Belongs to the AlaDH/PNT family.</text>
</comment>
<dbReference type="InterPro" id="IPR027281">
    <property type="entry name" value="Lys1"/>
</dbReference>
<dbReference type="Proteomes" id="UP000048949">
    <property type="component" value="Unassembled WGS sequence"/>
</dbReference>
<dbReference type="Pfam" id="PF05222">
    <property type="entry name" value="AlaDh_PNT_N"/>
    <property type="match status" value="1"/>
</dbReference>
<keyword evidence="8 13" id="KW-0520">NAD</keyword>
<evidence type="ECO:0000256" key="7">
    <source>
        <dbReference type="ARBA" id="ARBA00023002"/>
    </source>
</evidence>
<evidence type="ECO:0000259" key="15">
    <source>
        <dbReference type="SMART" id="SM01003"/>
    </source>
</evidence>
<dbReference type="SUPFAM" id="SSF51735">
    <property type="entry name" value="NAD(P)-binding Rossmann-fold domains"/>
    <property type="match status" value="1"/>
</dbReference>
<evidence type="ECO:0000256" key="12">
    <source>
        <dbReference type="PIRSR" id="PIRSR018250-1"/>
    </source>
</evidence>
<feature type="binding site" evidence="13">
    <location>
        <position position="126"/>
    </location>
    <ligand>
        <name>NAD(+)</name>
        <dbReference type="ChEBI" id="CHEBI:57540"/>
    </ligand>
</feature>
<dbReference type="InterPro" id="IPR007886">
    <property type="entry name" value="AlaDH/PNT_N"/>
</dbReference>
<evidence type="ECO:0000256" key="4">
    <source>
        <dbReference type="ARBA" id="ARBA00012847"/>
    </source>
</evidence>
<evidence type="ECO:0000256" key="5">
    <source>
        <dbReference type="ARBA" id="ARBA00021221"/>
    </source>
</evidence>
<comment type="subunit">
    <text evidence="3">Monomer.</text>
</comment>
<feature type="binding site" evidence="13">
    <location>
        <begin position="302"/>
        <end position="305"/>
    </location>
    <ligand>
        <name>NAD(+)</name>
        <dbReference type="ChEBI" id="CHEBI:57540"/>
    </ligand>
</feature>
<feature type="binding site" evidence="13">
    <location>
        <begin position="193"/>
        <end position="194"/>
    </location>
    <ligand>
        <name>NAD(+)</name>
        <dbReference type="ChEBI" id="CHEBI:57540"/>
    </ligand>
</feature>
<keyword evidence="9" id="KW-1015">Disulfide bond</keyword>
<evidence type="ECO:0000256" key="13">
    <source>
        <dbReference type="PIRSR" id="PIRSR018250-3"/>
    </source>
</evidence>
<gene>
    <name evidence="16" type="ORF">NIG5292_01403</name>
</gene>
<evidence type="ECO:0000256" key="1">
    <source>
        <dbReference type="ARBA" id="ARBA00004884"/>
    </source>
</evidence>
<dbReference type="EC" id="1.5.1.7" evidence="4"/>
<comment type="catalytic activity">
    <reaction evidence="11">
        <text>L-saccharopine + NAD(+) + H2O = L-lysine + 2-oxoglutarate + NADH + H(+)</text>
        <dbReference type="Rhea" id="RHEA:12440"/>
        <dbReference type="ChEBI" id="CHEBI:15377"/>
        <dbReference type="ChEBI" id="CHEBI:15378"/>
        <dbReference type="ChEBI" id="CHEBI:16810"/>
        <dbReference type="ChEBI" id="CHEBI:32551"/>
        <dbReference type="ChEBI" id="CHEBI:57540"/>
        <dbReference type="ChEBI" id="CHEBI:57945"/>
        <dbReference type="ChEBI" id="CHEBI:57951"/>
        <dbReference type="EC" id="1.5.1.7"/>
    </reaction>
</comment>
<dbReference type="InterPro" id="IPR036291">
    <property type="entry name" value="NAD(P)-bd_dom_sf"/>
</dbReference>
<dbReference type="CDD" id="cd12188">
    <property type="entry name" value="SDH"/>
    <property type="match status" value="1"/>
</dbReference>
<protein>
    <recommendedName>
        <fullName evidence="5">Saccharopine dehydrogenase [NAD(+), L-lysine-forming]</fullName>
        <ecNumber evidence="4">1.5.1.7</ecNumber>
    </recommendedName>
    <alternativeName>
        <fullName evidence="10">Lysine--2-oxoglutarate reductase</fullName>
    </alternativeName>
</protein>
<evidence type="ECO:0000313" key="17">
    <source>
        <dbReference type="Proteomes" id="UP000048949"/>
    </source>
</evidence>
<feature type="domain" description="Alanine dehydrogenase/pyridine nucleotide transhydrogenase N-terminal" evidence="15">
    <location>
        <begin position="4"/>
        <end position="138"/>
    </location>
</feature>
<dbReference type="OrthoDB" id="502334at2"/>
<comment type="pathway">
    <text evidence="1">Amino-acid biosynthesis; L-lysine biosynthesis via AAA pathway; L-lysine from L-alpha-aminoadipate (fungal route): step 3/3.</text>
</comment>
<evidence type="ECO:0000313" key="16">
    <source>
        <dbReference type="EMBL" id="CRK75359.1"/>
    </source>
</evidence>
<dbReference type="SUPFAM" id="SSF52283">
    <property type="entry name" value="Formate/glycerate dehydrogenase catalytic domain-like"/>
    <property type="match status" value="1"/>
</dbReference>
<dbReference type="PIRSF" id="PIRSF018250">
    <property type="entry name" value="Saccharopine_DH_Lys"/>
    <property type="match status" value="1"/>
</dbReference>
<feature type="domain" description="Alanine dehydrogenase/pyridine nucleotide transhydrogenase NAD(H)-binding" evidence="14">
    <location>
        <begin position="165"/>
        <end position="303"/>
    </location>
</feature>
<evidence type="ECO:0000256" key="10">
    <source>
        <dbReference type="ARBA" id="ARBA00033228"/>
    </source>
</evidence>
<dbReference type="GO" id="GO:0019878">
    <property type="term" value="P:lysine biosynthetic process via aminoadipic acid"/>
    <property type="evidence" value="ECO:0007669"/>
    <property type="project" value="UniProtKB-UniPathway"/>
</dbReference>
<dbReference type="AlphaFoldDB" id="A0A0U1NLI9"/>
<dbReference type="GO" id="GO:0004754">
    <property type="term" value="F:saccharopine dehydrogenase (NAD+, L-lysine-forming) activity"/>
    <property type="evidence" value="ECO:0007669"/>
    <property type="project" value="UniProtKB-EC"/>
</dbReference>
<evidence type="ECO:0000256" key="11">
    <source>
        <dbReference type="ARBA" id="ARBA00047860"/>
    </source>
</evidence>
<evidence type="ECO:0000256" key="8">
    <source>
        <dbReference type="ARBA" id="ARBA00023027"/>
    </source>
</evidence>
<keyword evidence="6" id="KW-0028">Amino-acid biosynthesis</keyword>
<feature type="active site" description="Proton acceptor" evidence="12">
    <location>
        <position position="74"/>
    </location>
</feature>
<keyword evidence="17" id="KW-1185">Reference proteome</keyword>
<dbReference type="UniPathway" id="UPA00033">
    <property type="reaction ID" value="UER00034"/>
</dbReference>
<dbReference type="PANTHER" id="PTHR11133:SF23">
    <property type="entry name" value="SACCHAROPINE DEHYDROGENASE [NAD(+), L-LYSINE-FORMING]"/>
    <property type="match status" value="1"/>
</dbReference>
<dbReference type="STRING" id="282199.GCA_001049735_01402"/>
<dbReference type="PANTHER" id="PTHR11133">
    <property type="entry name" value="SACCHAROPINE DEHYDROGENASE"/>
    <property type="match status" value="1"/>
</dbReference>
<sequence length="353" mass="37825">MHLWVRAESRSFERRVGLTPEGATRLIEAGMSITVEQSDVRAIPIDGYAKVGCQIAAPHSWPDAPKDTIILGLKELPDDGSALPHRHIMFGHAYKGQDAGPKLLARFAKGGGELSDLEYLTDTGGRRVAAFGYWAGYTGAAMALLCWAAQQRGEITGAVSAYDSATDLRAELEEQLSQCSTKHPTALIIGALGRVGTGASDLCEALGITPKKWDKDETAHGGPFPEILTHNLFMNCILASPQTPLFVGPDAIGAERTLSVISDIACDPDSPYNPIPIYSAATSWETPATRISNEPVLDVTAIDNLPSMLPAESSEGFAAQLLPTLLQLKDDTNGTWGRARDCFQNALRENAIV</sequence>
<evidence type="ECO:0000256" key="9">
    <source>
        <dbReference type="ARBA" id="ARBA00023157"/>
    </source>
</evidence>
<evidence type="ECO:0000259" key="14">
    <source>
        <dbReference type="SMART" id="SM01002"/>
    </source>
</evidence>